<evidence type="ECO:0000256" key="1">
    <source>
        <dbReference type="SAM" id="MobiDB-lite"/>
    </source>
</evidence>
<gene>
    <name evidence="3" type="ORF">SAMN05421811_10649</name>
</gene>
<dbReference type="Proteomes" id="UP000199361">
    <property type="component" value="Unassembled WGS sequence"/>
</dbReference>
<protein>
    <submittedName>
        <fullName evidence="3">Uncharacterized protein</fullName>
    </submittedName>
</protein>
<feature type="compositionally biased region" description="Basic and acidic residues" evidence="1">
    <location>
        <begin position="35"/>
        <end position="48"/>
    </location>
</feature>
<name>A0A1I0JPM2_9ACTN</name>
<feature type="compositionally biased region" description="Acidic residues" evidence="1">
    <location>
        <begin position="49"/>
        <end position="70"/>
    </location>
</feature>
<dbReference type="STRING" id="568860.SAMN05421811_10649"/>
<organism evidence="3 4">
    <name type="scientific">Nonomuraea wenchangensis</name>
    <dbReference type="NCBI Taxonomy" id="568860"/>
    <lineage>
        <taxon>Bacteria</taxon>
        <taxon>Bacillati</taxon>
        <taxon>Actinomycetota</taxon>
        <taxon>Actinomycetes</taxon>
        <taxon>Streptosporangiales</taxon>
        <taxon>Streptosporangiaceae</taxon>
        <taxon>Nonomuraea</taxon>
    </lineage>
</organism>
<dbReference type="EMBL" id="FOHX01000006">
    <property type="protein sequence ID" value="SEU11766.1"/>
    <property type="molecule type" value="Genomic_DNA"/>
</dbReference>
<evidence type="ECO:0000256" key="2">
    <source>
        <dbReference type="SAM" id="SignalP"/>
    </source>
</evidence>
<reference evidence="3 4" key="1">
    <citation type="submission" date="2016-10" db="EMBL/GenBank/DDBJ databases">
        <authorList>
            <person name="de Groot N.N."/>
        </authorList>
    </citation>
    <scope>NUCLEOTIDE SEQUENCE [LARGE SCALE GENOMIC DNA]</scope>
    <source>
        <strain evidence="3 4">CGMCC 4.5598</strain>
    </source>
</reference>
<dbReference type="AlphaFoldDB" id="A0A1I0JPM2"/>
<keyword evidence="2" id="KW-0732">Signal</keyword>
<sequence length="245" mass="28656">MFAPIHLHRGMRKAAACGTLSLVLATTLAPAWADNRTDSRTNDRRDNRTDDDDNDTVNDEEEVVNDEENVDERRRHRTRIIKDHDHSVCTPRIFYKRGHISPRNFFVPRTRFTDGPGGSMTVSVTREHEVLAFLETEKEWTRTTNPIEPGEVIRALRKNGIPHLEERHMVFTGHEYTREISDGMYGNMWYRVFGYRIGWSAWSVLSTCRQVEIATGIANVPARFEGWRYWETKHPSYKGRRLPWK</sequence>
<feature type="region of interest" description="Disordered" evidence="1">
    <location>
        <begin position="35"/>
        <end position="71"/>
    </location>
</feature>
<evidence type="ECO:0000313" key="4">
    <source>
        <dbReference type="Proteomes" id="UP000199361"/>
    </source>
</evidence>
<feature type="chain" id="PRO_5011475013" evidence="2">
    <location>
        <begin position="34"/>
        <end position="245"/>
    </location>
</feature>
<keyword evidence="4" id="KW-1185">Reference proteome</keyword>
<evidence type="ECO:0000313" key="3">
    <source>
        <dbReference type="EMBL" id="SEU11766.1"/>
    </source>
</evidence>
<accession>A0A1I0JPM2</accession>
<proteinExistence type="predicted"/>
<feature type="signal peptide" evidence="2">
    <location>
        <begin position="1"/>
        <end position="33"/>
    </location>
</feature>